<dbReference type="AlphaFoldDB" id="A0A0N4WGR4"/>
<evidence type="ECO:0000313" key="3">
    <source>
        <dbReference type="WBParaSite" id="HPLM_0001002601-mRNA-1"/>
    </source>
</evidence>
<dbReference type="WBParaSite" id="HPLM_0001002601-mRNA-1">
    <property type="protein sequence ID" value="HPLM_0001002601-mRNA-1"/>
    <property type="gene ID" value="HPLM_0001002601"/>
</dbReference>
<proteinExistence type="predicted"/>
<name>A0A0N4WGR4_HAEPC</name>
<organism evidence="3">
    <name type="scientific">Haemonchus placei</name>
    <name type="common">Barber's pole worm</name>
    <dbReference type="NCBI Taxonomy" id="6290"/>
    <lineage>
        <taxon>Eukaryota</taxon>
        <taxon>Metazoa</taxon>
        <taxon>Ecdysozoa</taxon>
        <taxon>Nematoda</taxon>
        <taxon>Chromadorea</taxon>
        <taxon>Rhabditida</taxon>
        <taxon>Rhabditina</taxon>
        <taxon>Rhabditomorpha</taxon>
        <taxon>Strongyloidea</taxon>
        <taxon>Trichostrongylidae</taxon>
        <taxon>Haemonchus</taxon>
    </lineage>
</organism>
<sequence length="37" mass="4404">MEVEEVIRTICAIYDPSTSNSYRLVCTQVRFPRYSIY</sequence>
<keyword evidence="2" id="KW-1185">Reference proteome</keyword>
<accession>A0A0N4WGR4</accession>
<dbReference type="EMBL" id="UZAF01017196">
    <property type="protein sequence ID" value="VDO38999.1"/>
    <property type="molecule type" value="Genomic_DNA"/>
</dbReference>
<gene>
    <name evidence="1" type="ORF">HPLM_LOCUS10018</name>
</gene>
<reference evidence="3" key="1">
    <citation type="submission" date="2017-02" db="UniProtKB">
        <authorList>
            <consortium name="WormBaseParasite"/>
        </authorList>
    </citation>
    <scope>IDENTIFICATION</scope>
</reference>
<evidence type="ECO:0000313" key="2">
    <source>
        <dbReference type="Proteomes" id="UP000268014"/>
    </source>
</evidence>
<protein>
    <submittedName>
        <fullName evidence="3">HTH_48 domain-containing protein</fullName>
    </submittedName>
</protein>
<evidence type="ECO:0000313" key="1">
    <source>
        <dbReference type="EMBL" id="VDO38999.1"/>
    </source>
</evidence>
<dbReference type="Proteomes" id="UP000268014">
    <property type="component" value="Unassembled WGS sequence"/>
</dbReference>
<reference evidence="1 2" key="2">
    <citation type="submission" date="2018-11" db="EMBL/GenBank/DDBJ databases">
        <authorList>
            <consortium name="Pathogen Informatics"/>
        </authorList>
    </citation>
    <scope>NUCLEOTIDE SEQUENCE [LARGE SCALE GENOMIC DNA]</scope>
    <source>
        <strain evidence="1 2">MHpl1</strain>
    </source>
</reference>